<keyword evidence="5 7" id="KW-0472">Membrane</keyword>
<evidence type="ECO:0000256" key="7">
    <source>
        <dbReference type="SAM" id="Phobius"/>
    </source>
</evidence>
<reference evidence="8 9" key="1">
    <citation type="submission" date="2016-10" db="EMBL/GenBank/DDBJ databases">
        <authorList>
            <person name="de Groot N.N."/>
        </authorList>
    </citation>
    <scope>NUCLEOTIDE SEQUENCE [LARGE SCALE GENOMIC DNA]</scope>
    <source>
        <strain evidence="8 9">CGMCC 1.9156</strain>
    </source>
</reference>
<evidence type="ECO:0000256" key="1">
    <source>
        <dbReference type="ARBA" id="ARBA00004533"/>
    </source>
</evidence>
<evidence type="ECO:0000256" key="5">
    <source>
        <dbReference type="ARBA" id="ARBA00023136"/>
    </source>
</evidence>
<dbReference type="AlphaFoldDB" id="A0A1I2F9F7"/>
<name>A0A1I2F9F7_9BACT</name>
<dbReference type="Proteomes" id="UP000198964">
    <property type="component" value="Unassembled WGS sequence"/>
</dbReference>
<dbReference type="Pfam" id="PF03279">
    <property type="entry name" value="Lip_A_acyltrans"/>
    <property type="match status" value="1"/>
</dbReference>
<feature type="transmembrane region" description="Helical" evidence="7">
    <location>
        <begin position="30"/>
        <end position="49"/>
    </location>
</feature>
<dbReference type="GO" id="GO:0005886">
    <property type="term" value="C:plasma membrane"/>
    <property type="evidence" value="ECO:0007669"/>
    <property type="project" value="UniProtKB-SubCell"/>
</dbReference>
<proteinExistence type="predicted"/>
<evidence type="ECO:0000256" key="2">
    <source>
        <dbReference type="ARBA" id="ARBA00022475"/>
    </source>
</evidence>
<keyword evidence="2" id="KW-1003">Cell membrane</keyword>
<keyword evidence="4 8" id="KW-0808">Transferase</keyword>
<keyword evidence="7" id="KW-1133">Transmembrane helix</keyword>
<sequence length="310" mass="36831">MPELQLLDMGKLFRNSIVSLLKAFSHLPFGVLYVISDILYAIVFHVVGYRKKVVYTNLRNSFPEKSEQEIDQIARKFYHHLCDMGLESIKLHSMSDEELDKRLIVKGLDQTEKYFKQRKSMILLGMHYNNWEWSASLQRMASHQLLMIYNPVRNNLEMERFILDMRERFGGLSVPVHKSARSAIQFDQTDRPGCLWLAADQTPFQRTKFWTMFLNQETPFFSGPEKIAYKTNQPVFFHHTQKLARGKYQVNLIELFAEPAKEKPEDILMAYIDQMEKVIQETPEYWLWSHRRWKHKRSPNVPLTERTPKK</sequence>
<keyword evidence="7" id="KW-0812">Transmembrane</keyword>
<evidence type="ECO:0000256" key="3">
    <source>
        <dbReference type="ARBA" id="ARBA00022519"/>
    </source>
</evidence>
<evidence type="ECO:0000313" key="8">
    <source>
        <dbReference type="EMBL" id="SFF01982.1"/>
    </source>
</evidence>
<dbReference type="GO" id="GO:0016746">
    <property type="term" value="F:acyltransferase activity"/>
    <property type="evidence" value="ECO:0007669"/>
    <property type="project" value="UniProtKB-KW"/>
</dbReference>
<dbReference type="GO" id="GO:0009247">
    <property type="term" value="P:glycolipid biosynthetic process"/>
    <property type="evidence" value="ECO:0007669"/>
    <property type="project" value="UniProtKB-ARBA"/>
</dbReference>
<dbReference type="EMBL" id="FONW01000002">
    <property type="protein sequence ID" value="SFF01982.1"/>
    <property type="molecule type" value="Genomic_DNA"/>
</dbReference>
<protein>
    <submittedName>
        <fullName evidence="8">KDO2-lipid IV(A) lauroyltransferase</fullName>
    </submittedName>
</protein>
<keyword evidence="9" id="KW-1185">Reference proteome</keyword>
<dbReference type="InterPro" id="IPR004960">
    <property type="entry name" value="LipA_acyltrans"/>
</dbReference>
<comment type="subcellular location">
    <subcellularLocation>
        <location evidence="1">Cell inner membrane</location>
    </subcellularLocation>
</comment>
<dbReference type="CDD" id="cd07984">
    <property type="entry name" value="LPLAT_LABLAT-like"/>
    <property type="match status" value="1"/>
</dbReference>
<evidence type="ECO:0000256" key="4">
    <source>
        <dbReference type="ARBA" id="ARBA00022679"/>
    </source>
</evidence>
<dbReference type="PANTHER" id="PTHR30606:SF10">
    <property type="entry name" value="PHOSPHATIDYLINOSITOL MANNOSIDE ACYLTRANSFERASE"/>
    <property type="match status" value="1"/>
</dbReference>
<dbReference type="STRING" id="655355.SAMN05216283_102414"/>
<keyword evidence="3" id="KW-0997">Cell inner membrane</keyword>
<gene>
    <name evidence="8" type="ORF">SAMN05216283_102414</name>
</gene>
<evidence type="ECO:0000313" key="9">
    <source>
        <dbReference type="Proteomes" id="UP000198964"/>
    </source>
</evidence>
<evidence type="ECO:0000256" key="6">
    <source>
        <dbReference type="ARBA" id="ARBA00023315"/>
    </source>
</evidence>
<organism evidence="8 9">
    <name type="scientific">Sunxiuqinia elliptica</name>
    <dbReference type="NCBI Taxonomy" id="655355"/>
    <lineage>
        <taxon>Bacteria</taxon>
        <taxon>Pseudomonadati</taxon>
        <taxon>Bacteroidota</taxon>
        <taxon>Bacteroidia</taxon>
        <taxon>Marinilabiliales</taxon>
        <taxon>Prolixibacteraceae</taxon>
        <taxon>Sunxiuqinia</taxon>
    </lineage>
</organism>
<accession>A0A1I2F9F7</accession>
<keyword evidence="6" id="KW-0012">Acyltransferase</keyword>
<dbReference type="PANTHER" id="PTHR30606">
    <property type="entry name" value="LIPID A BIOSYNTHESIS LAUROYL ACYLTRANSFERASE"/>
    <property type="match status" value="1"/>
</dbReference>